<proteinExistence type="predicted"/>
<accession>A0ABM7LPE4</accession>
<dbReference type="InterPro" id="IPR049799">
    <property type="entry name" value="SitI3-like"/>
</dbReference>
<protein>
    <submittedName>
        <fullName evidence="1">Uncharacterized protein</fullName>
    </submittedName>
</protein>
<name>A0ABM7LPE4_9ACTN</name>
<dbReference type="EMBL" id="AP023356">
    <property type="protein sequence ID" value="BCJ41080.1"/>
    <property type="molecule type" value="Genomic_DNA"/>
</dbReference>
<sequence>MAIEYRLIVATRNPVEDLANRAFPDPDEHMSGTPPLLLTDLNEKYGFGVTAYAGRDGYLEAEADNGMWEWKPSAFVRFTFHMNKKASLGPSLRAMVGVVERVLDSGAEDVSLDLNGNWLLLTRIDGVVTKHKQADWWDVHGLS</sequence>
<gene>
    <name evidence="1" type="ORF">Aiant_17370</name>
</gene>
<reference evidence="1 2" key="1">
    <citation type="submission" date="2020-08" db="EMBL/GenBank/DDBJ databases">
        <title>Whole genome shotgun sequence of Actinoplanes ianthinogenes NBRC 13996.</title>
        <authorList>
            <person name="Komaki H."/>
            <person name="Tamura T."/>
        </authorList>
    </citation>
    <scope>NUCLEOTIDE SEQUENCE [LARGE SCALE GENOMIC DNA]</scope>
    <source>
        <strain evidence="1 2">NBRC 13996</strain>
    </source>
</reference>
<keyword evidence="2" id="KW-1185">Reference proteome</keyword>
<dbReference type="Proteomes" id="UP000676967">
    <property type="component" value="Chromosome"/>
</dbReference>
<organism evidence="1 2">
    <name type="scientific">Actinoplanes ianthinogenes</name>
    <dbReference type="NCBI Taxonomy" id="122358"/>
    <lineage>
        <taxon>Bacteria</taxon>
        <taxon>Bacillati</taxon>
        <taxon>Actinomycetota</taxon>
        <taxon>Actinomycetes</taxon>
        <taxon>Micromonosporales</taxon>
        <taxon>Micromonosporaceae</taxon>
        <taxon>Actinoplanes</taxon>
    </lineage>
</organism>
<dbReference type="NCBIfam" id="NF040657">
    <property type="entry name" value="immun_SitI3"/>
    <property type="match status" value="1"/>
</dbReference>
<evidence type="ECO:0000313" key="1">
    <source>
        <dbReference type="EMBL" id="BCJ41080.1"/>
    </source>
</evidence>
<evidence type="ECO:0000313" key="2">
    <source>
        <dbReference type="Proteomes" id="UP000676967"/>
    </source>
</evidence>